<dbReference type="RefSeq" id="WP_058493652.1">
    <property type="nucleotide sequence ID" value="NZ_CBCRUR010000015.1"/>
</dbReference>
<keyword evidence="1" id="KW-0732">Signal</keyword>
<organism evidence="3 4">
    <name type="scientific">Legionella worsleiensis</name>
    <dbReference type="NCBI Taxonomy" id="45076"/>
    <lineage>
        <taxon>Bacteria</taxon>
        <taxon>Pseudomonadati</taxon>
        <taxon>Pseudomonadota</taxon>
        <taxon>Gammaproteobacteria</taxon>
        <taxon>Legionellales</taxon>
        <taxon>Legionellaceae</taxon>
        <taxon>Legionella</taxon>
    </lineage>
</organism>
<feature type="chain" id="PRO_5006919543" evidence="1">
    <location>
        <begin position="26"/>
        <end position="374"/>
    </location>
</feature>
<evidence type="ECO:0000313" key="3">
    <source>
        <dbReference type="EMBL" id="KTD77991.1"/>
    </source>
</evidence>
<dbReference type="STRING" id="45076.Lwor_1873"/>
<dbReference type="InterPro" id="IPR036680">
    <property type="entry name" value="SPOR-like_sf"/>
</dbReference>
<dbReference type="PROSITE" id="PS51724">
    <property type="entry name" value="SPOR"/>
    <property type="match status" value="1"/>
</dbReference>
<dbReference type="Gene3D" id="3.30.70.1070">
    <property type="entry name" value="Sporulation related repeat"/>
    <property type="match status" value="1"/>
</dbReference>
<dbReference type="PATRIC" id="fig|45076.6.peg.2041"/>
<sequence>MRFMALKWTHLLIASSLCVAHNANALMIYGLDKAKDFHSGTNGPFTVQAGSFKSLHNANQFKNRISSQTKYPVVIQSKGAMHVVFIGPLQTAKEVRNVGRMQTPITPSGAARVHASVVKSTIHPDIIHQEKPLLDSNSKTISHQKKRSTYLGIDAGLVSTNSPDFMTVNNGSNYPPPEHVDSYSVDLNRMTQIGLQIGSRWKTDNQWIPVYALALRYQHLFRKNIDGSITQYSLPEFTNYSYRWGINSNVVSLYSKMNVVSWGRFMPYVDAGIGVALNRGMYYSEAAYSEITPRVSPAFRSGTIGQLSYNLGLGLDIALTEQLLMSIGYDFQSFGKMQSQNGMTTWSGERLSLGTFKTNTGLVGLTYVLGDSFS</sequence>
<dbReference type="SUPFAM" id="SSF110997">
    <property type="entry name" value="Sporulation related repeat"/>
    <property type="match status" value="1"/>
</dbReference>
<keyword evidence="4" id="KW-1185">Reference proteome</keyword>
<dbReference type="OrthoDB" id="5652104at2"/>
<evidence type="ECO:0000313" key="4">
    <source>
        <dbReference type="Proteomes" id="UP000054662"/>
    </source>
</evidence>
<evidence type="ECO:0000256" key="1">
    <source>
        <dbReference type="SAM" id="SignalP"/>
    </source>
</evidence>
<dbReference type="InterPro" id="IPR007730">
    <property type="entry name" value="SPOR-like_dom"/>
</dbReference>
<dbReference type="SUPFAM" id="SSF56925">
    <property type="entry name" value="OMPA-like"/>
    <property type="match status" value="1"/>
</dbReference>
<proteinExistence type="predicted"/>
<dbReference type="Gene3D" id="2.40.160.20">
    <property type="match status" value="1"/>
</dbReference>
<dbReference type="InterPro" id="IPR011250">
    <property type="entry name" value="OMP/PagP_B-barrel"/>
</dbReference>
<gene>
    <name evidence="3" type="ORF">Lwor_1873</name>
</gene>
<dbReference type="AlphaFoldDB" id="A0A0W1A9F5"/>
<feature type="signal peptide" evidence="1">
    <location>
        <begin position="1"/>
        <end position="25"/>
    </location>
</feature>
<dbReference type="Proteomes" id="UP000054662">
    <property type="component" value="Unassembled WGS sequence"/>
</dbReference>
<feature type="domain" description="SPOR" evidence="2">
    <location>
        <begin position="39"/>
        <end position="120"/>
    </location>
</feature>
<accession>A0A0W1A9F5</accession>
<dbReference type="EMBL" id="LNZC01000022">
    <property type="protein sequence ID" value="KTD77991.1"/>
    <property type="molecule type" value="Genomic_DNA"/>
</dbReference>
<dbReference type="Pfam" id="PF05036">
    <property type="entry name" value="SPOR"/>
    <property type="match status" value="1"/>
</dbReference>
<dbReference type="GO" id="GO:0042834">
    <property type="term" value="F:peptidoglycan binding"/>
    <property type="evidence" value="ECO:0007669"/>
    <property type="project" value="InterPro"/>
</dbReference>
<comment type="caution">
    <text evidence="3">The sequence shown here is derived from an EMBL/GenBank/DDBJ whole genome shotgun (WGS) entry which is preliminary data.</text>
</comment>
<protein>
    <submittedName>
        <fullName evidence="3">Sporulation related domain protein</fullName>
    </submittedName>
</protein>
<name>A0A0W1A9F5_9GAMM</name>
<evidence type="ECO:0000259" key="2">
    <source>
        <dbReference type="PROSITE" id="PS51724"/>
    </source>
</evidence>
<reference evidence="3 4" key="1">
    <citation type="submission" date="2015-11" db="EMBL/GenBank/DDBJ databases">
        <title>Genomic analysis of 38 Legionella species identifies large and diverse effector repertoires.</title>
        <authorList>
            <person name="Burstein D."/>
            <person name="Amaro F."/>
            <person name="Zusman T."/>
            <person name="Lifshitz Z."/>
            <person name="Cohen O."/>
            <person name="Gilbert J.A."/>
            <person name="Pupko T."/>
            <person name="Shuman H.A."/>
            <person name="Segal G."/>
        </authorList>
    </citation>
    <scope>NUCLEOTIDE SEQUENCE [LARGE SCALE GENOMIC DNA]</scope>
    <source>
        <strain evidence="3 4">ATCC 49508</strain>
    </source>
</reference>